<sequence length="449" mass="51000">MMTGIMRSLISAAFLIGTVFALETNAQAYLTRIPDSVMQTLKVGVIRGEHFSSFSSTPYFITKFINVGFRQVDSIYPGIDTSLLRTYDIFYFPLGWCYDQTVDAWVSDNAGFFKSFVYNGGYIVLEQPNCGKPLVMLPYPVYLSTWYDRGDYPEIILDSAHYITKGIDADDIPMAADQIDSIDSHYASLVKGRATDVPDFNYASYGQGRVFLYLGNTARDTLLYRIMTWNAWARLYSRRVSFTLVSSSTNLVSDVYLRSPFNTILFRNNFSSIGKTVDTTYVLGNDFVLSINVYTRMGNFEYFSNSECAQIIQVSKTIWEFRFEDSPEPGKHWDYNDVVIRMTLADDDTLTTAVNARPIGGSHVFSLQQNIPNPFNPSTTIEYRICDADNVQVDVCDVKGKMVDILVHEFKKPGVYTVTWNASRHASGVYFFRLQSGKFFDEKKGILLK</sequence>
<dbReference type="Gene3D" id="2.60.40.4070">
    <property type="match status" value="1"/>
</dbReference>
<name>A0A1F7FED1_UNCRA</name>
<feature type="domain" description="Secretion system C-terminal sorting" evidence="1">
    <location>
        <begin position="372"/>
        <end position="441"/>
    </location>
</feature>
<organism evidence="2 3">
    <name type="scientific">Candidatus Raymondbacteria bacterium RIFOXYD12_FULL_49_13</name>
    <dbReference type="NCBI Taxonomy" id="1817890"/>
    <lineage>
        <taxon>Bacteria</taxon>
        <taxon>Raymondiibacteriota</taxon>
    </lineage>
</organism>
<dbReference type="Pfam" id="PF18962">
    <property type="entry name" value="Por_Secre_tail"/>
    <property type="match status" value="1"/>
</dbReference>
<dbReference type="InterPro" id="IPR026444">
    <property type="entry name" value="Secre_tail"/>
</dbReference>
<comment type="caution">
    <text evidence="2">The sequence shown here is derived from an EMBL/GenBank/DDBJ whole genome shotgun (WGS) entry which is preliminary data.</text>
</comment>
<dbReference type="InterPro" id="IPR029062">
    <property type="entry name" value="Class_I_gatase-like"/>
</dbReference>
<dbReference type="NCBIfam" id="TIGR04183">
    <property type="entry name" value="Por_Secre_tail"/>
    <property type="match status" value="1"/>
</dbReference>
<evidence type="ECO:0000259" key="1">
    <source>
        <dbReference type="Pfam" id="PF18962"/>
    </source>
</evidence>
<dbReference type="AlphaFoldDB" id="A0A1F7FED1"/>
<evidence type="ECO:0000313" key="3">
    <source>
        <dbReference type="Proteomes" id="UP000179243"/>
    </source>
</evidence>
<protein>
    <recommendedName>
        <fullName evidence="1">Secretion system C-terminal sorting domain-containing protein</fullName>
    </recommendedName>
</protein>
<reference evidence="2 3" key="1">
    <citation type="journal article" date="2016" name="Nat. Commun.">
        <title>Thousands of microbial genomes shed light on interconnected biogeochemical processes in an aquifer system.</title>
        <authorList>
            <person name="Anantharaman K."/>
            <person name="Brown C.T."/>
            <person name="Hug L.A."/>
            <person name="Sharon I."/>
            <person name="Castelle C.J."/>
            <person name="Probst A.J."/>
            <person name="Thomas B.C."/>
            <person name="Singh A."/>
            <person name="Wilkins M.J."/>
            <person name="Karaoz U."/>
            <person name="Brodie E.L."/>
            <person name="Williams K.H."/>
            <person name="Hubbard S.S."/>
            <person name="Banfield J.F."/>
        </authorList>
    </citation>
    <scope>NUCLEOTIDE SEQUENCE [LARGE SCALE GENOMIC DNA]</scope>
</reference>
<dbReference type="EMBL" id="MFYX01000064">
    <property type="protein sequence ID" value="OGK05034.1"/>
    <property type="molecule type" value="Genomic_DNA"/>
</dbReference>
<proteinExistence type="predicted"/>
<evidence type="ECO:0000313" key="2">
    <source>
        <dbReference type="EMBL" id="OGK05034.1"/>
    </source>
</evidence>
<accession>A0A1F7FED1</accession>
<dbReference type="Proteomes" id="UP000179243">
    <property type="component" value="Unassembled WGS sequence"/>
</dbReference>
<gene>
    <name evidence="2" type="ORF">A2519_10200</name>
</gene>
<dbReference type="SUPFAM" id="SSF52317">
    <property type="entry name" value="Class I glutamine amidotransferase-like"/>
    <property type="match status" value="1"/>
</dbReference>